<feature type="region of interest" description="Disordered" evidence="6">
    <location>
        <begin position="132"/>
        <end position="199"/>
    </location>
</feature>
<keyword evidence="9" id="KW-1185">Reference proteome</keyword>
<keyword evidence="2" id="KW-0805">Transcription regulation</keyword>
<evidence type="ECO:0000256" key="5">
    <source>
        <dbReference type="ARBA" id="ARBA00023242"/>
    </source>
</evidence>
<comment type="subcellular location">
    <subcellularLocation>
        <location evidence="1">Nucleus</location>
    </subcellularLocation>
</comment>
<organism evidence="8 9">
    <name type="scientific">Bathycoccus prasinos</name>
    <dbReference type="NCBI Taxonomy" id="41875"/>
    <lineage>
        <taxon>Eukaryota</taxon>
        <taxon>Viridiplantae</taxon>
        <taxon>Chlorophyta</taxon>
        <taxon>Mamiellophyceae</taxon>
        <taxon>Mamiellales</taxon>
        <taxon>Bathycoccaceae</taxon>
        <taxon>Bathycoccus</taxon>
    </lineage>
</organism>
<dbReference type="GO" id="GO:0003700">
    <property type="term" value="F:DNA-binding transcription factor activity"/>
    <property type="evidence" value="ECO:0007669"/>
    <property type="project" value="InterPro"/>
</dbReference>
<dbReference type="RefSeq" id="XP_007509651.1">
    <property type="nucleotide sequence ID" value="XM_007509589.1"/>
</dbReference>
<gene>
    <name evidence="8" type="ordered locus">Bathy13g01160</name>
</gene>
<keyword evidence="5" id="KW-0539">Nucleus</keyword>
<evidence type="ECO:0000256" key="4">
    <source>
        <dbReference type="ARBA" id="ARBA00023163"/>
    </source>
</evidence>
<dbReference type="GeneID" id="19012068"/>
<evidence type="ECO:0000259" key="7">
    <source>
        <dbReference type="PROSITE" id="PS50811"/>
    </source>
</evidence>
<keyword evidence="4" id="KW-0804">Transcription</keyword>
<reference evidence="8 9" key="1">
    <citation type="submission" date="2011-10" db="EMBL/GenBank/DDBJ databases">
        <authorList>
            <person name="Genoscope - CEA"/>
        </authorList>
    </citation>
    <scope>NUCLEOTIDE SEQUENCE [LARGE SCALE GENOMIC DNA]</scope>
    <source>
        <strain evidence="8 9">RCC 1105</strain>
    </source>
</reference>
<feature type="compositionally biased region" description="Low complexity" evidence="6">
    <location>
        <begin position="637"/>
        <end position="649"/>
    </location>
</feature>
<dbReference type="OrthoDB" id="693960at2759"/>
<dbReference type="SMART" id="SM00774">
    <property type="entry name" value="WRKY"/>
    <property type="match status" value="1"/>
</dbReference>
<dbReference type="EMBL" id="FO082266">
    <property type="protein sequence ID" value="CCO19454.1"/>
    <property type="molecule type" value="Genomic_DNA"/>
</dbReference>
<dbReference type="GO" id="GO:0005634">
    <property type="term" value="C:nucleus"/>
    <property type="evidence" value="ECO:0007669"/>
    <property type="project" value="UniProtKB-SubCell"/>
</dbReference>
<feature type="compositionally biased region" description="Acidic residues" evidence="6">
    <location>
        <begin position="349"/>
        <end position="363"/>
    </location>
</feature>
<protein>
    <recommendedName>
        <fullName evidence="7">WRKY domain-containing protein</fullName>
    </recommendedName>
</protein>
<dbReference type="InterPro" id="IPR044810">
    <property type="entry name" value="WRKY_plant"/>
</dbReference>
<dbReference type="KEGG" id="bpg:Bathy13g01160"/>
<name>K8ENB8_9CHLO</name>
<feature type="region of interest" description="Disordered" evidence="6">
    <location>
        <begin position="553"/>
        <end position="579"/>
    </location>
</feature>
<feature type="domain" description="WRKY" evidence="7">
    <location>
        <begin position="8"/>
        <end position="59"/>
    </location>
</feature>
<dbReference type="PANTHER" id="PTHR31221">
    <property type="entry name" value="WRKY TRANSCRIPTION FACTOR PROTEIN 1-RELATED"/>
    <property type="match status" value="1"/>
</dbReference>
<keyword evidence="3" id="KW-0238">DNA-binding</keyword>
<dbReference type="Proteomes" id="UP000198341">
    <property type="component" value="Chromosome 13"/>
</dbReference>
<dbReference type="InterPro" id="IPR003657">
    <property type="entry name" value="WRKY_dom"/>
</dbReference>
<dbReference type="PROSITE" id="PS50811">
    <property type="entry name" value="WRKY"/>
    <property type="match status" value="1"/>
</dbReference>
<accession>K8ENB8</accession>
<dbReference type="STRING" id="41875.K8ENB8"/>
<evidence type="ECO:0000256" key="3">
    <source>
        <dbReference type="ARBA" id="ARBA00023125"/>
    </source>
</evidence>
<feature type="compositionally biased region" description="Basic and acidic residues" evidence="6">
    <location>
        <begin position="167"/>
        <end position="180"/>
    </location>
</feature>
<evidence type="ECO:0000256" key="2">
    <source>
        <dbReference type="ARBA" id="ARBA00023015"/>
    </source>
</evidence>
<evidence type="ECO:0000313" key="8">
    <source>
        <dbReference type="EMBL" id="CCO19454.1"/>
    </source>
</evidence>
<dbReference type="AlphaFoldDB" id="K8ENB8"/>
<dbReference type="SUPFAM" id="SSF118290">
    <property type="entry name" value="WRKY DNA-binding domain"/>
    <property type="match status" value="1"/>
</dbReference>
<feature type="compositionally biased region" description="Basic and acidic residues" evidence="6">
    <location>
        <begin position="187"/>
        <end position="199"/>
    </location>
</feature>
<dbReference type="GO" id="GO:0043565">
    <property type="term" value="F:sequence-specific DNA binding"/>
    <property type="evidence" value="ECO:0007669"/>
    <property type="project" value="InterPro"/>
</dbReference>
<feature type="region of interest" description="Disordered" evidence="6">
    <location>
        <begin position="688"/>
        <end position="722"/>
    </location>
</feature>
<dbReference type="Gene3D" id="2.20.25.80">
    <property type="entry name" value="WRKY domain"/>
    <property type="match status" value="1"/>
</dbReference>
<dbReference type="PANTHER" id="PTHR31221:SF193">
    <property type="entry name" value="WRKY TRANSCRIPTION FACTOR PROTEIN 1-RELATED"/>
    <property type="match status" value="1"/>
</dbReference>
<dbReference type="Pfam" id="PF03106">
    <property type="entry name" value="WRKY"/>
    <property type="match status" value="1"/>
</dbReference>
<sequence>MIKHDIKDGFKWRKYGQKNIKSASFPRSYYRCTKPDCPARKQVENGLAKYENQHNHEKPSLLLLSQQKNKSQQQKDIIGTPNKVEKKKSKGKNQPILARMAVVRRPPGSISSLGGVGGCYKKIKAPKAARKFYHDDDDDDGGNDGGNDRPPPHPLVAALRALSPKLARREEENNEKREDGNTNENNNNRDDSSKKRSDGEMAAAIFSMEEAPLSPGYWDKAEGSYFDDTGNPHGGGGENIKTQARFGTTAVTGSATKKQQRPKNIEVSTNHGYFGGGGGGGSGGITGFLTSPRLTGIVSNVFTGAKDFCEFRQMLSPDECNEGKKKKKKEKKQVGGTNAAQPFESDNERNDDEGEEGEDEEENETKKVEDPGPLVYQQSPKCARKKERFSSAAMEEEEDVDVVNIDATPEKFGKKDFKAIAKSRRGLLPFIEEQGMLLDKDESGSALSREETVLHAFSKREVHNNPLQSPKGAKTSFKDAKKANKILSCSTASGGKISKKKSKKSKLTSSEALAAETYCEAILKGMRHEEASAIAAQKVREMNEKTQRLKELARERKKARSLVPPSMPPQQGSGALGKNNSFSRLYEADVYDNSKTNSYQVSPAVSDHGEGQQPAANIAVAPALNNSNVDTYTAHDTNNNNANGDNKTTNGGGGGGGGLWSPIWQMEKAVSQFCSSYFPNLGEDDLNLPDPLGDFEALSPPRQKENGGGHASGGSRMIWWTR</sequence>
<feature type="region of interest" description="Disordered" evidence="6">
    <location>
        <begin position="320"/>
        <end position="399"/>
    </location>
</feature>
<feature type="compositionally biased region" description="Polar residues" evidence="6">
    <location>
        <begin position="569"/>
        <end position="579"/>
    </location>
</feature>
<feature type="region of interest" description="Disordered" evidence="6">
    <location>
        <begin position="636"/>
        <end position="658"/>
    </location>
</feature>
<dbReference type="InterPro" id="IPR036576">
    <property type="entry name" value="WRKY_dom_sf"/>
</dbReference>
<evidence type="ECO:0000256" key="1">
    <source>
        <dbReference type="ARBA" id="ARBA00004123"/>
    </source>
</evidence>
<proteinExistence type="predicted"/>
<evidence type="ECO:0000313" key="9">
    <source>
        <dbReference type="Proteomes" id="UP000198341"/>
    </source>
</evidence>
<evidence type="ECO:0000256" key="6">
    <source>
        <dbReference type="SAM" id="MobiDB-lite"/>
    </source>
</evidence>